<dbReference type="Proteomes" id="UP001160625">
    <property type="component" value="Unassembled WGS sequence"/>
</dbReference>
<dbReference type="RefSeq" id="WP_281046506.1">
    <property type="nucleotide sequence ID" value="NZ_JARYGZ010000007.1"/>
</dbReference>
<dbReference type="Gene3D" id="1.10.260.40">
    <property type="entry name" value="lambda repressor-like DNA-binding domains"/>
    <property type="match status" value="1"/>
</dbReference>
<name>A0ABT6N7S0_9SPHN</name>
<dbReference type="CDD" id="cd00093">
    <property type="entry name" value="HTH_XRE"/>
    <property type="match status" value="1"/>
</dbReference>
<comment type="caution">
    <text evidence="2">The sequence shown here is derived from an EMBL/GenBank/DDBJ whole genome shotgun (WGS) entry which is preliminary data.</text>
</comment>
<dbReference type="InterPro" id="IPR010982">
    <property type="entry name" value="Lambda_DNA-bd_dom_sf"/>
</dbReference>
<evidence type="ECO:0000313" key="3">
    <source>
        <dbReference type="Proteomes" id="UP001160625"/>
    </source>
</evidence>
<accession>A0ABT6N7S0</accession>
<evidence type="ECO:0000313" key="2">
    <source>
        <dbReference type="EMBL" id="MDH7641167.1"/>
    </source>
</evidence>
<organism evidence="2 3">
    <name type="scientific">Sphingomonas oryzagri</name>
    <dbReference type="NCBI Taxonomy" id="3042314"/>
    <lineage>
        <taxon>Bacteria</taxon>
        <taxon>Pseudomonadati</taxon>
        <taxon>Pseudomonadota</taxon>
        <taxon>Alphaproteobacteria</taxon>
        <taxon>Sphingomonadales</taxon>
        <taxon>Sphingomonadaceae</taxon>
        <taxon>Sphingomonas</taxon>
    </lineage>
</organism>
<sequence length="261" mass="28195">MKPFRLAQAETSTPLSLKASRTRFTRSGSNPFRVVTEEEIAASTASSTVSFDPDTCHYPICGNVCNHAPEMGNGQGEFANLMELGGRLREERTRIGLTQAELGAIGGVSLNSQSDYENPDKTRQPNAAYLHAVARAGIDVGYVITGVRSQALPAAESRLVTKLRSASPVDQQTIARVITAILDDKAGVSPNPADNLPDERLLTKMFETLLRVADKLPADRRAKILAQSLPAALRAIEGDWIIEETPADDADELPLDEKRSA</sequence>
<keyword evidence="3" id="KW-1185">Reference proteome</keyword>
<dbReference type="SUPFAM" id="SSF47413">
    <property type="entry name" value="lambda repressor-like DNA-binding domains"/>
    <property type="match status" value="1"/>
</dbReference>
<dbReference type="InterPro" id="IPR001387">
    <property type="entry name" value="Cro/C1-type_HTH"/>
</dbReference>
<dbReference type="SMART" id="SM00530">
    <property type="entry name" value="HTH_XRE"/>
    <property type="match status" value="1"/>
</dbReference>
<proteinExistence type="predicted"/>
<dbReference type="EMBL" id="JARYGZ010000007">
    <property type="protein sequence ID" value="MDH7641167.1"/>
    <property type="molecule type" value="Genomic_DNA"/>
</dbReference>
<evidence type="ECO:0000259" key="1">
    <source>
        <dbReference type="SMART" id="SM00530"/>
    </source>
</evidence>
<reference evidence="2" key="1">
    <citation type="submission" date="2023-04" db="EMBL/GenBank/DDBJ databases">
        <title>Sphingomonas sp. MAHUQ-71 isolated from rice field.</title>
        <authorList>
            <person name="Huq M.A."/>
        </authorList>
    </citation>
    <scope>NUCLEOTIDE SEQUENCE</scope>
    <source>
        <strain evidence="2">MAHUQ-71</strain>
    </source>
</reference>
<protein>
    <submittedName>
        <fullName evidence="2">Helix-turn-helix transcriptional regulator</fullName>
    </submittedName>
</protein>
<gene>
    <name evidence="2" type="ORF">QGN17_20700</name>
</gene>
<feature type="domain" description="HTH cro/C1-type" evidence="1">
    <location>
        <begin position="87"/>
        <end position="143"/>
    </location>
</feature>